<keyword evidence="15" id="KW-0464">Manganese</keyword>
<dbReference type="InterPro" id="IPR048254">
    <property type="entry name" value="CDP_ALCOHOL_P_TRANSF_CS"/>
</dbReference>
<evidence type="ECO:0000256" key="17">
    <source>
        <dbReference type="ARBA" id="ARBA00070582"/>
    </source>
</evidence>
<dbReference type="InterPro" id="IPR014387">
    <property type="entry name" value="CDP_diag_ino_3_P_euk"/>
</dbReference>
<organism evidence="21 22">
    <name type="scientific">Crassostrea virginica</name>
    <name type="common">Eastern oyster</name>
    <dbReference type="NCBI Taxonomy" id="6565"/>
    <lineage>
        <taxon>Eukaryota</taxon>
        <taxon>Metazoa</taxon>
        <taxon>Spiralia</taxon>
        <taxon>Lophotrochozoa</taxon>
        <taxon>Mollusca</taxon>
        <taxon>Bivalvia</taxon>
        <taxon>Autobranchia</taxon>
        <taxon>Pteriomorphia</taxon>
        <taxon>Ostreida</taxon>
        <taxon>Ostreoidea</taxon>
        <taxon>Ostreidae</taxon>
        <taxon>Crassostrea</taxon>
    </lineage>
</organism>
<evidence type="ECO:0000256" key="2">
    <source>
        <dbReference type="ARBA" id="ARBA00001946"/>
    </source>
</evidence>
<dbReference type="Gene3D" id="1.20.120.1760">
    <property type="match status" value="1"/>
</dbReference>
<keyword evidence="10" id="KW-0460">Magnesium</keyword>
<keyword evidence="21" id="KW-1185">Reference proteome</keyword>
<dbReference type="RefSeq" id="XP_022345875.1">
    <property type="nucleotide sequence ID" value="XM_022490167.1"/>
</dbReference>
<keyword evidence="12 18" id="KW-0443">Lipid metabolism</keyword>
<evidence type="ECO:0000256" key="14">
    <source>
        <dbReference type="ARBA" id="ARBA00023209"/>
    </source>
</evidence>
<evidence type="ECO:0000256" key="8">
    <source>
        <dbReference type="ARBA" id="ARBA00022692"/>
    </source>
</evidence>
<comment type="cofactor">
    <cofactor evidence="2">
        <name>Mg(2+)</name>
        <dbReference type="ChEBI" id="CHEBI:18420"/>
    </cofactor>
</comment>
<feature type="transmembrane region" description="Helical" evidence="20">
    <location>
        <begin position="12"/>
        <end position="29"/>
    </location>
</feature>
<evidence type="ECO:0000256" key="19">
    <source>
        <dbReference type="RuleBase" id="RU003750"/>
    </source>
</evidence>
<dbReference type="PIRSF" id="PIRSF000848">
    <property type="entry name" value="CDP_diag_ino_3_P"/>
    <property type="match status" value="1"/>
</dbReference>
<evidence type="ECO:0000313" key="21">
    <source>
        <dbReference type="Proteomes" id="UP000694844"/>
    </source>
</evidence>
<feature type="transmembrane region" description="Helical" evidence="20">
    <location>
        <begin position="138"/>
        <end position="158"/>
    </location>
</feature>
<dbReference type="GO" id="GO:0005794">
    <property type="term" value="C:Golgi apparatus"/>
    <property type="evidence" value="ECO:0007669"/>
    <property type="project" value="TreeGrafter"/>
</dbReference>
<dbReference type="InterPro" id="IPR000462">
    <property type="entry name" value="CDP-OH_P_trans"/>
</dbReference>
<keyword evidence="13 18" id="KW-0472">Membrane</keyword>
<comment type="catalytic activity">
    <reaction evidence="18">
        <text>a CDP-1,2-diacyl-sn-glycerol + myo-inositol = a 1,2-diacyl-sn-glycero-3-phospho-(1D-myo-inositol) + CMP + H(+)</text>
        <dbReference type="Rhea" id="RHEA:11580"/>
        <dbReference type="ChEBI" id="CHEBI:15378"/>
        <dbReference type="ChEBI" id="CHEBI:17268"/>
        <dbReference type="ChEBI" id="CHEBI:57880"/>
        <dbReference type="ChEBI" id="CHEBI:58332"/>
        <dbReference type="ChEBI" id="CHEBI:60377"/>
        <dbReference type="EC" id="2.7.8.11"/>
    </reaction>
</comment>
<evidence type="ECO:0000256" key="20">
    <source>
        <dbReference type="SAM" id="Phobius"/>
    </source>
</evidence>
<evidence type="ECO:0000256" key="18">
    <source>
        <dbReference type="PIRNR" id="PIRNR000848"/>
    </source>
</evidence>
<dbReference type="GO" id="GO:0006661">
    <property type="term" value="P:phosphatidylinositol biosynthetic process"/>
    <property type="evidence" value="ECO:0007669"/>
    <property type="project" value="TreeGrafter"/>
</dbReference>
<keyword evidence="14 18" id="KW-0594">Phospholipid biosynthesis</keyword>
<dbReference type="PROSITE" id="PS00379">
    <property type="entry name" value="CDP_ALCOHOL_P_TRANSF"/>
    <property type="match status" value="1"/>
</dbReference>
<dbReference type="GeneID" id="111138290"/>
<evidence type="ECO:0000256" key="16">
    <source>
        <dbReference type="ARBA" id="ARBA00023264"/>
    </source>
</evidence>
<evidence type="ECO:0000256" key="15">
    <source>
        <dbReference type="ARBA" id="ARBA00023211"/>
    </source>
</evidence>
<evidence type="ECO:0000256" key="12">
    <source>
        <dbReference type="ARBA" id="ARBA00023098"/>
    </source>
</evidence>
<gene>
    <name evidence="22" type="primary">LOC111138290</name>
</gene>
<evidence type="ECO:0000256" key="4">
    <source>
        <dbReference type="ARBA" id="ARBA00010441"/>
    </source>
</evidence>
<dbReference type="FunFam" id="1.20.120.1760:FF:000003">
    <property type="entry name" value="CDP-diacylglycerol--inositol 3-phosphatidyltransferase"/>
    <property type="match status" value="1"/>
</dbReference>
<dbReference type="Proteomes" id="UP000694844">
    <property type="component" value="Chromosome 5"/>
</dbReference>
<protein>
    <recommendedName>
        <fullName evidence="17 18">CDP-diacylglycerol--inositol 3-phosphatidyltransferase</fullName>
        <ecNumber evidence="5 18">2.7.8.11</ecNumber>
    </recommendedName>
</protein>
<dbReference type="InterPro" id="IPR043130">
    <property type="entry name" value="CDP-OH_PTrfase_TM_dom"/>
</dbReference>
<dbReference type="PANTHER" id="PTHR15362">
    <property type="entry name" value="PHOSPHATIDYLINOSITOL SYNTHASE"/>
    <property type="match status" value="1"/>
</dbReference>
<dbReference type="PANTHER" id="PTHR15362:SF4">
    <property type="entry name" value="CDP-DIACYLGLYCEROL--INOSITOL 3-PHOSPHATIDYLTRANSFERASE"/>
    <property type="match status" value="1"/>
</dbReference>
<dbReference type="KEGG" id="cvn:111138290"/>
<evidence type="ECO:0000256" key="9">
    <source>
        <dbReference type="ARBA" id="ARBA00022723"/>
    </source>
</evidence>
<evidence type="ECO:0000256" key="10">
    <source>
        <dbReference type="ARBA" id="ARBA00022842"/>
    </source>
</evidence>
<keyword evidence="9" id="KW-0479">Metal-binding</keyword>
<comment type="similarity">
    <text evidence="4 18 19">Belongs to the CDP-alcohol phosphatidyltransferase class-I family.</text>
</comment>
<keyword evidence="16 18" id="KW-1208">Phospholipid metabolism</keyword>
<dbReference type="GO" id="GO:0016020">
    <property type="term" value="C:membrane"/>
    <property type="evidence" value="ECO:0007669"/>
    <property type="project" value="UniProtKB-SubCell"/>
</dbReference>
<evidence type="ECO:0000256" key="1">
    <source>
        <dbReference type="ARBA" id="ARBA00001936"/>
    </source>
</evidence>
<evidence type="ECO:0000256" key="11">
    <source>
        <dbReference type="ARBA" id="ARBA00022989"/>
    </source>
</evidence>
<dbReference type="GO" id="GO:0003881">
    <property type="term" value="F:CDP-diacylglycerol-inositol 3-phosphatidyltransferase activity"/>
    <property type="evidence" value="ECO:0007669"/>
    <property type="project" value="UniProtKB-UniRule"/>
</dbReference>
<comment type="cofactor">
    <cofactor evidence="1">
        <name>Mn(2+)</name>
        <dbReference type="ChEBI" id="CHEBI:29035"/>
    </cofactor>
</comment>
<accession>A0A8B8F0M5</accession>
<name>A0A8B8F0M5_CRAVI</name>
<dbReference type="Pfam" id="PF01066">
    <property type="entry name" value="CDP-OH_P_transf"/>
    <property type="match status" value="1"/>
</dbReference>
<evidence type="ECO:0000256" key="6">
    <source>
        <dbReference type="ARBA" id="ARBA00022516"/>
    </source>
</evidence>
<evidence type="ECO:0000256" key="5">
    <source>
        <dbReference type="ARBA" id="ARBA00013212"/>
    </source>
</evidence>
<keyword evidence="7 18" id="KW-0808">Transferase</keyword>
<evidence type="ECO:0000256" key="13">
    <source>
        <dbReference type="ARBA" id="ARBA00023136"/>
    </source>
</evidence>
<comment type="subcellular location">
    <subcellularLocation>
        <location evidence="3">Membrane</location>
        <topology evidence="3">Multi-pass membrane protein</topology>
    </subcellularLocation>
</comment>
<evidence type="ECO:0000256" key="7">
    <source>
        <dbReference type="ARBA" id="ARBA00022679"/>
    </source>
</evidence>
<proteinExistence type="inferred from homology"/>
<evidence type="ECO:0000256" key="3">
    <source>
        <dbReference type="ARBA" id="ARBA00004141"/>
    </source>
</evidence>
<keyword evidence="11 20" id="KW-1133">Transmembrane helix</keyword>
<keyword evidence="6 18" id="KW-0444">Lipid biosynthesis</keyword>
<evidence type="ECO:0000313" key="22">
    <source>
        <dbReference type="RefSeq" id="XP_022345875.1"/>
    </source>
</evidence>
<reference evidence="22" key="1">
    <citation type="submission" date="2025-08" db="UniProtKB">
        <authorList>
            <consortium name="RefSeq"/>
        </authorList>
    </citation>
    <scope>IDENTIFICATION</scope>
    <source>
        <tissue evidence="22">Whole sample</tissue>
    </source>
</reference>
<dbReference type="GO" id="GO:0046872">
    <property type="term" value="F:metal ion binding"/>
    <property type="evidence" value="ECO:0007669"/>
    <property type="project" value="UniProtKB-KW"/>
</dbReference>
<dbReference type="OrthoDB" id="10251079at2759"/>
<sequence length="214" mass="24400">MGENIFLFIPNIVDYLRVITAFVSFYYLPTDPWSASFWYLLSGFLDAIDGHLARMLDQGSKLGAMLDMLIDRCATMCLMAALCHFYPKYMLFFQFSMALDIASHWFHVQSSLMKGGENHKKLDLSANPILRHYYHNRIILFIMCSANELFFCMLYLTYFTPGPTLLGIGLFQAILYISAPLSFIKAGISALQLIAACNNIAVIDQSEREARKKK</sequence>
<dbReference type="AlphaFoldDB" id="A0A8B8F0M5"/>
<feature type="transmembrane region" description="Helical" evidence="20">
    <location>
        <begin position="69"/>
        <end position="87"/>
    </location>
</feature>
<dbReference type="EC" id="2.7.8.11" evidence="5 18"/>
<keyword evidence="8 20" id="KW-0812">Transmembrane</keyword>